<evidence type="ECO:0000313" key="1">
    <source>
        <dbReference type="EMBL" id="KAB7891530.1"/>
    </source>
</evidence>
<dbReference type="RefSeq" id="WP_152189549.1">
    <property type="nucleotide sequence ID" value="NZ_WFKJ01000016.1"/>
</dbReference>
<gene>
    <name evidence="1" type="ORF">GBG18_06615</name>
</gene>
<evidence type="ECO:0000313" key="2">
    <source>
        <dbReference type="Proteomes" id="UP000461010"/>
    </source>
</evidence>
<name>A0ABQ6VM38_9BACT</name>
<dbReference type="Proteomes" id="UP000461010">
    <property type="component" value="Unassembled WGS sequence"/>
</dbReference>
<dbReference type="EMBL" id="WFKJ01000016">
    <property type="protein sequence ID" value="KAB7891530.1"/>
    <property type="molecule type" value="Genomic_DNA"/>
</dbReference>
<protein>
    <submittedName>
        <fullName evidence="1">Uncharacterized protein</fullName>
    </submittedName>
</protein>
<comment type="caution">
    <text evidence="1">The sequence shown here is derived from an EMBL/GenBank/DDBJ whole genome shotgun (WGS) entry which is preliminary data.</text>
</comment>
<proteinExistence type="predicted"/>
<keyword evidence="2" id="KW-1185">Reference proteome</keyword>
<organism evidence="1 2">
    <name type="scientific">Poseidonibacter ostreae</name>
    <dbReference type="NCBI Taxonomy" id="2654171"/>
    <lineage>
        <taxon>Bacteria</taxon>
        <taxon>Pseudomonadati</taxon>
        <taxon>Campylobacterota</taxon>
        <taxon>Epsilonproteobacteria</taxon>
        <taxon>Campylobacterales</taxon>
        <taxon>Arcobacteraceae</taxon>
        <taxon>Poseidonibacter</taxon>
    </lineage>
</organism>
<sequence length="395" mass="48232">MVRRKQKIFIMYCNFYDIKFHCESIQGEKDFIDSWYYYFEEKITMTKANYYMKIIKSNSIWYKEEAICEFEYERIAYFCALNNIYLEKNLISSKRIIIHHWFLLFKKYVGAYYPSPSYHLHNYSYPHNKEVDLSKFMKRYIFLKKKIEKQRIETLVYYRKMKDIFNNKKINISYIVEHWNILFNEKITSTDASIHLEAMKEIDNLNYEDRIKLINFIIDNNILFNDNSIISQLLFILNKIFNQKYFNINQTQNILLDLRNNFSKFFNANKIGDNENTYLEIREYCNSNFISLNHDSNISKNQVIEIYQILYMQKIKEGNALLIVKYMKKYYSDIFITNDKSLKVPKLKDIDNLSINSRKEFLIIFAEYCRKNKIYILNDYDIDDLNLQWRRCFGL</sequence>
<accession>A0ABQ6VM38</accession>
<reference evidence="1 2" key="1">
    <citation type="submission" date="2019-10" db="EMBL/GenBank/DDBJ databases">
        <title>Poseidonibacter ostreae sp. nov., isolated from the gut of the Ostrea denselamellosa.</title>
        <authorList>
            <person name="Choi A."/>
        </authorList>
    </citation>
    <scope>NUCLEOTIDE SEQUENCE [LARGE SCALE GENOMIC DNA]</scope>
    <source>
        <strain evidence="1 2">SJOD-M-5</strain>
    </source>
</reference>